<gene>
    <name evidence="1" type="ORF">FIBSPDRAFT_871301</name>
</gene>
<evidence type="ECO:0000313" key="2">
    <source>
        <dbReference type="Proteomes" id="UP000076532"/>
    </source>
</evidence>
<dbReference type="EMBL" id="KV417662">
    <property type="protein sequence ID" value="KZP11501.1"/>
    <property type="molecule type" value="Genomic_DNA"/>
</dbReference>
<protein>
    <submittedName>
        <fullName evidence="1">Uncharacterized protein</fullName>
    </submittedName>
</protein>
<sequence length="73" mass="8236">MLWAGSLEVAEAADACLFILSITFRRLFAAKTPAEYLPRDGPLMEHADRFKYPAQKVRCGSRKGKMRRSGEAF</sequence>
<reference evidence="1 2" key="1">
    <citation type="journal article" date="2016" name="Mol. Biol. Evol.">
        <title>Comparative Genomics of Early-Diverging Mushroom-Forming Fungi Provides Insights into the Origins of Lignocellulose Decay Capabilities.</title>
        <authorList>
            <person name="Nagy L.G."/>
            <person name="Riley R."/>
            <person name="Tritt A."/>
            <person name="Adam C."/>
            <person name="Daum C."/>
            <person name="Floudas D."/>
            <person name="Sun H."/>
            <person name="Yadav J.S."/>
            <person name="Pangilinan J."/>
            <person name="Larsson K.H."/>
            <person name="Matsuura K."/>
            <person name="Barry K."/>
            <person name="Labutti K."/>
            <person name="Kuo R."/>
            <person name="Ohm R.A."/>
            <person name="Bhattacharya S.S."/>
            <person name="Shirouzu T."/>
            <person name="Yoshinaga Y."/>
            <person name="Martin F.M."/>
            <person name="Grigoriev I.V."/>
            <person name="Hibbett D.S."/>
        </authorList>
    </citation>
    <scope>NUCLEOTIDE SEQUENCE [LARGE SCALE GENOMIC DNA]</scope>
    <source>
        <strain evidence="1 2">CBS 109695</strain>
    </source>
</reference>
<proteinExistence type="predicted"/>
<organism evidence="1 2">
    <name type="scientific">Athelia psychrophila</name>
    <dbReference type="NCBI Taxonomy" id="1759441"/>
    <lineage>
        <taxon>Eukaryota</taxon>
        <taxon>Fungi</taxon>
        <taxon>Dikarya</taxon>
        <taxon>Basidiomycota</taxon>
        <taxon>Agaricomycotina</taxon>
        <taxon>Agaricomycetes</taxon>
        <taxon>Agaricomycetidae</taxon>
        <taxon>Atheliales</taxon>
        <taxon>Atheliaceae</taxon>
        <taxon>Athelia</taxon>
    </lineage>
</organism>
<dbReference type="AlphaFoldDB" id="A0A166ADR2"/>
<dbReference type="Proteomes" id="UP000076532">
    <property type="component" value="Unassembled WGS sequence"/>
</dbReference>
<evidence type="ECO:0000313" key="1">
    <source>
        <dbReference type="EMBL" id="KZP11501.1"/>
    </source>
</evidence>
<keyword evidence="2" id="KW-1185">Reference proteome</keyword>
<accession>A0A166ADR2</accession>
<name>A0A166ADR2_9AGAM</name>